<protein>
    <submittedName>
        <fullName evidence="3">Protein unc-93 homolog A</fullName>
    </submittedName>
</protein>
<proteinExistence type="evidence at transcript level"/>
<keyword evidence="2" id="KW-0812">Transmembrane</keyword>
<dbReference type="InterPro" id="IPR051951">
    <property type="entry name" value="UNC-93_regulatory"/>
</dbReference>
<gene>
    <name evidence="3" type="primary">Unc93a-001</name>
</gene>
<name>A0A6F9DVR6_9ASCI</name>
<feature type="transmembrane region" description="Helical" evidence="2">
    <location>
        <begin position="153"/>
        <end position="182"/>
    </location>
</feature>
<feature type="transmembrane region" description="Helical" evidence="2">
    <location>
        <begin position="18"/>
        <end position="42"/>
    </location>
</feature>
<sequence length="520" mass="57083">MTSASEVENAKRQIRKSLYICAVAFMMNYAAYGGLVFLQSSINIEEGLGTKGLVTVYATSAFSTILFIPLFIDFKGAKAAIVAGEIGILIYTLANFYPSWYTIIPAAICHGVTESASWAGTSCYVTYLGEKYSELIRQQKQKSKRAISKESCVYWFFSIFYVFAYFSQVLGSAIVSIVLYGLRDKTVDADNYMFSNTSKPNASVYTVSAITVNTTSDDSWALCGANYCQEGIDAEQLSKYKPSLNSIYCLLALFAGMQITFTAVHALALPTIPSKYGSHSLCHTPIHHREAGLIKICNQGIVTAVKSELKQTFQHIVSPLHLCIFPLVFYSGVYIAFAMAEFPRAFVSCTIGVEFVGFVAMVYGLSSMAMSATSTKLIPLLGRNVFISTMYLFHITTFLLCLLWSPSMSMIWLIFAASACLGACDGIMTNIAQGMFATYFEDKLAIAFSVKNLANNLGIVAGTGWSELFCVDVKLYILFGLLLLSAGTYAFAEKMYRTTKYKDLPVANHSTNNRSDLVSA</sequence>
<feature type="transmembrane region" description="Helical" evidence="2">
    <location>
        <begin position="345"/>
        <end position="365"/>
    </location>
</feature>
<dbReference type="Gene3D" id="1.20.1250.20">
    <property type="entry name" value="MFS general substrate transporter like domains"/>
    <property type="match status" value="1"/>
</dbReference>
<evidence type="ECO:0000256" key="2">
    <source>
        <dbReference type="SAM" id="Phobius"/>
    </source>
</evidence>
<feature type="transmembrane region" description="Helical" evidence="2">
    <location>
        <begin position="385"/>
        <end position="404"/>
    </location>
</feature>
<dbReference type="SUPFAM" id="SSF103473">
    <property type="entry name" value="MFS general substrate transporter"/>
    <property type="match status" value="1"/>
</dbReference>
<accession>A0A6F9DVR6</accession>
<evidence type="ECO:0000313" key="3">
    <source>
        <dbReference type="EMBL" id="CAB3267512.1"/>
    </source>
</evidence>
<feature type="transmembrane region" description="Helical" evidence="2">
    <location>
        <begin position="247"/>
        <end position="268"/>
    </location>
</feature>
<reference evidence="3" key="1">
    <citation type="submission" date="2020-04" db="EMBL/GenBank/DDBJ databases">
        <authorList>
            <person name="Neveu A P."/>
        </authorList>
    </citation>
    <scope>NUCLEOTIDE SEQUENCE</scope>
    <source>
        <tissue evidence="3">Whole embryo</tissue>
    </source>
</reference>
<feature type="transmembrane region" description="Helical" evidence="2">
    <location>
        <begin position="54"/>
        <end position="72"/>
    </location>
</feature>
<feature type="transmembrane region" description="Helical" evidence="2">
    <location>
        <begin position="79"/>
        <end position="97"/>
    </location>
</feature>
<organism evidence="3">
    <name type="scientific">Phallusia mammillata</name>
    <dbReference type="NCBI Taxonomy" id="59560"/>
    <lineage>
        <taxon>Eukaryota</taxon>
        <taxon>Metazoa</taxon>
        <taxon>Chordata</taxon>
        <taxon>Tunicata</taxon>
        <taxon>Ascidiacea</taxon>
        <taxon>Phlebobranchia</taxon>
        <taxon>Ascidiidae</taxon>
        <taxon>Phallusia</taxon>
    </lineage>
</organism>
<dbReference type="InterPro" id="IPR036259">
    <property type="entry name" value="MFS_trans_sf"/>
</dbReference>
<dbReference type="AlphaFoldDB" id="A0A6F9DVR6"/>
<feature type="transmembrane region" description="Helical" evidence="2">
    <location>
        <begin position="316"/>
        <end position="338"/>
    </location>
</feature>
<dbReference type="EMBL" id="LR791650">
    <property type="protein sequence ID" value="CAB3267512.1"/>
    <property type="molecule type" value="mRNA"/>
</dbReference>
<feature type="transmembrane region" description="Helical" evidence="2">
    <location>
        <begin position="411"/>
        <end position="432"/>
    </location>
</feature>
<evidence type="ECO:0000256" key="1">
    <source>
        <dbReference type="ARBA" id="ARBA00009172"/>
    </source>
</evidence>
<comment type="similarity">
    <text evidence="1">Belongs to the unc-93 family.</text>
</comment>
<dbReference type="PANTHER" id="PTHR19444:SF13">
    <property type="entry name" value="PROTEIN UNC-93 HOMOLOG A"/>
    <property type="match status" value="1"/>
</dbReference>
<dbReference type="PANTHER" id="PTHR19444">
    <property type="entry name" value="UNC-93 RELATED"/>
    <property type="match status" value="1"/>
</dbReference>
<keyword evidence="2" id="KW-0472">Membrane</keyword>
<feature type="transmembrane region" description="Helical" evidence="2">
    <location>
        <begin position="475"/>
        <end position="492"/>
    </location>
</feature>
<keyword evidence="2" id="KW-1133">Transmembrane helix</keyword>